<keyword evidence="4" id="KW-0472">Membrane</keyword>
<keyword evidence="4" id="KW-1133">Transmembrane helix</keyword>
<comment type="caution">
    <text evidence="6">The sequence shown here is derived from an EMBL/GenBank/DDBJ whole genome shotgun (WGS) entry which is preliminary data.</text>
</comment>
<feature type="domain" description="Methyl-accepting transducer" evidence="5">
    <location>
        <begin position="396"/>
        <end position="653"/>
    </location>
</feature>
<accession>A0A167YZM9</accession>
<protein>
    <recommendedName>
        <fullName evidence="5">Methyl-accepting transducer domain-containing protein</fullName>
    </recommendedName>
</protein>
<keyword evidence="4" id="KW-0812">Transmembrane</keyword>
<evidence type="ECO:0000256" key="4">
    <source>
        <dbReference type="SAM" id="Phobius"/>
    </source>
</evidence>
<keyword evidence="1 2" id="KW-0807">Transducer</keyword>
<evidence type="ECO:0000256" key="1">
    <source>
        <dbReference type="ARBA" id="ARBA00023224"/>
    </source>
</evidence>
<dbReference type="GO" id="GO:0016020">
    <property type="term" value="C:membrane"/>
    <property type="evidence" value="ECO:0007669"/>
    <property type="project" value="InterPro"/>
</dbReference>
<dbReference type="OrthoDB" id="107771at2"/>
<gene>
    <name evidence="6" type="ORF">AZI98_17245</name>
</gene>
<evidence type="ECO:0000256" key="2">
    <source>
        <dbReference type="PROSITE-ProRule" id="PRU00284"/>
    </source>
</evidence>
<dbReference type="PROSITE" id="PS50111">
    <property type="entry name" value="CHEMOTAXIS_TRANSDUC_2"/>
    <property type="match status" value="1"/>
</dbReference>
<dbReference type="SUPFAM" id="SSF58104">
    <property type="entry name" value="Methyl-accepting chemotaxis protein (MCP) signaling domain"/>
    <property type="match status" value="1"/>
</dbReference>
<dbReference type="GeneID" id="301126123"/>
<reference evidence="6 7" key="1">
    <citation type="submission" date="2016-04" db="EMBL/GenBank/DDBJ databases">
        <title>Draft genome sequence of Aeribacillus pallidus 8m3 from petroleum reservoir.</title>
        <authorList>
            <person name="Poltaraus A.B."/>
            <person name="Nazina T.N."/>
            <person name="Tourova T.P."/>
            <person name="Malakho S.M."/>
            <person name="Korshunova A.V."/>
            <person name="Sokolova D.S."/>
        </authorList>
    </citation>
    <scope>NUCLEOTIDE SEQUENCE [LARGE SCALE GENOMIC DNA]</scope>
    <source>
        <strain evidence="6 7">8m3</strain>
    </source>
</reference>
<dbReference type="STRING" id="33936.AZI98_17245"/>
<dbReference type="InterPro" id="IPR004089">
    <property type="entry name" value="MCPsignal_dom"/>
</dbReference>
<keyword evidence="3" id="KW-0175">Coiled coil</keyword>
<name>A0A167YZM9_9BACI</name>
<feature type="coiled-coil region" evidence="3">
    <location>
        <begin position="649"/>
        <end position="679"/>
    </location>
</feature>
<dbReference type="PANTHER" id="PTHR32089:SF112">
    <property type="entry name" value="LYSOZYME-LIKE PROTEIN-RELATED"/>
    <property type="match status" value="1"/>
</dbReference>
<evidence type="ECO:0000259" key="5">
    <source>
        <dbReference type="PROSITE" id="PS50111"/>
    </source>
</evidence>
<dbReference type="Gene3D" id="1.10.287.950">
    <property type="entry name" value="Methyl-accepting chemotaxis protein"/>
    <property type="match status" value="1"/>
</dbReference>
<dbReference type="Pfam" id="PF00015">
    <property type="entry name" value="MCPsignal"/>
    <property type="match status" value="1"/>
</dbReference>
<proteinExistence type="predicted"/>
<evidence type="ECO:0000313" key="7">
    <source>
        <dbReference type="Proteomes" id="UP000076476"/>
    </source>
</evidence>
<keyword evidence="7" id="KW-1185">Reference proteome</keyword>
<evidence type="ECO:0000313" key="6">
    <source>
        <dbReference type="EMBL" id="KZN94743.1"/>
    </source>
</evidence>
<organism evidence="6 7">
    <name type="scientific">Aeribacillus pallidus</name>
    <dbReference type="NCBI Taxonomy" id="33936"/>
    <lineage>
        <taxon>Bacteria</taxon>
        <taxon>Bacillati</taxon>
        <taxon>Bacillota</taxon>
        <taxon>Bacilli</taxon>
        <taxon>Bacillales</taxon>
        <taxon>Bacillaceae</taxon>
        <taxon>Aeribacillus</taxon>
    </lineage>
</organism>
<dbReference type="Proteomes" id="UP000076476">
    <property type="component" value="Unassembled WGS sequence"/>
</dbReference>
<dbReference type="AlphaFoldDB" id="A0A167YZM9"/>
<dbReference type="SMART" id="SM00283">
    <property type="entry name" value="MA"/>
    <property type="match status" value="1"/>
</dbReference>
<evidence type="ECO:0000256" key="3">
    <source>
        <dbReference type="SAM" id="Coils"/>
    </source>
</evidence>
<dbReference type="PANTHER" id="PTHR32089">
    <property type="entry name" value="METHYL-ACCEPTING CHEMOTAXIS PROTEIN MCPB"/>
    <property type="match status" value="1"/>
</dbReference>
<dbReference type="RefSeq" id="WP_063389492.1">
    <property type="nucleotide sequence ID" value="NZ_LWBR01000075.1"/>
</dbReference>
<dbReference type="GO" id="GO:0007165">
    <property type="term" value="P:signal transduction"/>
    <property type="evidence" value="ECO:0007669"/>
    <property type="project" value="UniProtKB-KW"/>
</dbReference>
<dbReference type="EMBL" id="LWBR01000075">
    <property type="protein sequence ID" value="KZN94743.1"/>
    <property type="molecule type" value="Genomic_DNA"/>
</dbReference>
<sequence>MTMKAKLFALMAGFVFLLLSSTFLVLWLERNTLEKKGNEITDEVWKEAETKLEVEVEAFANQISRNLVELEQSMEKNMLNAAYLLQEQDRGRTLHNEDLKRLAEQTGMTDFYLTNRDGIFVASTEKAALGSNLFDIWDGYRKLLTGEEQMLPSTLTIKAETGEIFKFMAIPRADGKGIVESALDVSNFESSLARHIQEKEEVKAIYLFDPKQVVLMETLKKEQRLLWEKGKAAKNENVQSVFSSGKTRIFLKDNHVEAYVPVKADGNVRYVLYTLLDAAPYFQHAESTNQVLQEFQQLINGVGYKIMLAIFIFSLLFLFVLFGVIRSVLKPLKFFSRVLREAGDGQEVKWEQVKAKELKEIQEAITEVVQKYREMLSAIQGNLVAVTKTQKEYRSEMDTTLETLEQVTKAVTDNAHNNQQQAEQLNEAGEIVENMSRTLTNVSSMTSELEDFSNNAKGLAESSIRGLENITNVIENIYKGVEESGSRIEKLAKSSEEIGGIISLIKGIAEQTNLLALNAAIEAARAGEQGKGFAVVAEEVRKLAEESRRATDKIAQILLDIQREIASTKEGNDNQLSVIISSRQGIQHANDSIQHLIDATKESSRKIAQLGDSVETMFQNGQCVIDVFENMHGNIQSNAANSEQLLAMVEEVTGALKRLRDLLNNMTNSTKKLEEVAAATR</sequence>
<feature type="transmembrane region" description="Helical" evidence="4">
    <location>
        <begin position="306"/>
        <end position="329"/>
    </location>
</feature>